<dbReference type="InterPro" id="IPR039417">
    <property type="entry name" value="Peptidase_C1A_papain-like"/>
</dbReference>
<evidence type="ECO:0000256" key="5">
    <source>
        <dbReference type="ARBA" id="ARBA00023145"/>
    </source>
</evidence>
<evidence type="ECO:0000313" key="12">
    <source>
        <dbReference type="RefSeq" id="XP_032832482.1"/>
    </source>
</evidence>
<dbReference type="AlphaFoldDB" id="A0AAJ7U9S5"/>
<dbReference type="PROSITE" id="PS00640">
    <property type="entry name" value="THIOL_PROTEASE_ASN"/>
    <property type="match status" value="1"/>
</dbReference>
<dbReference type="GO" id="GO:0008234">
    <property type="term" value="F:cysteine-type peptidase activity"/>
    <property type="evidence" value="ECO:0007669"/>
    <property type="project" value="UniProtKB-KW"/>
</dbReference>
<keyword evidence="7" id="KW-0732">Signal</keyword>
<feature type="chain" id="PRO_5044709459" evidence="7">
    <location>
        <begin position="18"/>
        <end position="332"/>
    </location>
</feature>
<dbReference type="Gene3D" id="3.90.70.10">
    <property type="entry name" value="Cysteine proteinases"/>
    <property type="match status" value="1"/>
</dbReference>
<evidence type="ECO:0000259" key="8">
    <source>
        <dbReference type="SMART" id="SM00645"/>
    </source>
</evidence>
<name>A0AAJ7U9S5_PETMA</name>
<dbReference type="Pfam" id="PF08246">
    <property type="entry name" value="Inhibitor_I29"/>
    <property type="match status" value="1"/>
</dbReference>
<dbReference type="RefSeq" id="XP_032832481.1">
    <property type="nucleotide sequence ID" value="XM_032976590.1"/>
</dbReference>
<dbReference type="Pfam" id="PF00112">
    <property type="entry name" value="Peptidase_C1"/>
    <property type="match status" value="1"/>
</dbReference>
<dbReference type="FunFam" id="3.90.70.10:FF:000006">
    <property type="entry name" value="Cathepsin S"/>
    <property type="match status" value="1"/>
</dbReference>
<feature type="signal peptide" evidence="7">
    <location>
        <begin position="1"/>
        <end position="17"/>
    </location>
</feature>
<accession>A0AAJ7U9S5</accession>
<dbReference type="PRINTS" id="PR00705">
    <property type="entry name" value="PAPAIN"/>
</dbReference>
<sequence>MMLRVTALAALLAFAQALSVEQLEWESWKTHHGKSYESEQVESLRQQIFQSNLRLVLQNNLLADQGKVSYRLETNKFADLTGREFRDLVVGHCLLNRTRREPRAASTFLVARDAVEPPSVDWRDKGYVTGVKDQGQCGSCWAFSTTGSLEGQHFAATGKLVSLSEQQLVDCSGSFGNNGCEGGLMDNAFEYIIANKGIDTEECYPYTATDGVCKFKPSCIGATCTGFVDIPSGDEAQLKQAVASVGPVSVAIDASNPSFQLYGSGVYDEPMCSSEQLDHGVLAVGYGTQDGTDFWLVKNSWGADWGSKGYILMSRNKNNQCGIATAASYPLV</sequence>
<dbReference type="InterPro" id="IPR025661">
    <property type="entry name" value="Pept_asp_AS"/>
</dbReference>
<dbReference type="SMART" id="SM00848">
    <property type="entry name" value="Inhibitor_I29"/>
    <property type="match status" value="1"/>
</dbReference>
<evidence type="ECO:0000313" key="10">
    <source>
        <dbReference type="Proteomes" id="UP001318040"/>
    </source>
</evidence>
<evidence type="ECO:0000259" key="9">
    <source>
        <dbReference type="SMART" id="SM00848"/>
    </source>
</evidence>
<dbReference type="Proteomes" id="UP001318040">
    <property type="component" value="Chromosome 60"/>
</dbReference>
<dbReference type="PROSITE" id="PS00139">
    <property type="entry name" value="THIOL_PROTEASE_CYS"/>
    <property type="match status" value="1"/>
</dbReference>
<evidence type="ECO:0000313" key="11">
    <source>
        <dbReference type="RefSeq" id="XP_032832481.1"/>
    </source>
</evidence>
<evidence type="ECO:0000256" key="2">
    <source>
        <dbReference type="ARBA" id="ARBA00022670"/>
    </source>
</evidence>
<comment type="similarity">
    <text evidence="1">Belongs to the peptidase C1 family.</text>
</comment>
<reference evidence="11 12" key="1">
    <citation type="submission" date="2025-04" db="UniProtKB">
        <authorList>
            <consortium name="RefSeq"/>
        </authorList>
    </citation>
    <scope>IDENTIFICATION</scope>
    <source>
        <tissue evidence="11 12">Sperm</tissue>
    </source>
</reference>
<dbReference type="InterPro" id="IPR038765">
    <property type="entry name" value="Papain-like_cys_pep_sf"/>
</dbReference>
<keyword evidence="5" id="KW-0865">Zymogen</keyword>
<dbReference type="PROSITE" id="PS00639">
    <property type="entry name" value="THIOL_PROTEASE_HIS"/>
    <property type="match status" value="1"/>
</dbReference>
<keyword evidence="3" id="KW-0378">Hydrolase</keyword>
<dbReference type="InterPro" id="IPR000668">
    <property type="entry name" value="Peptidase_C1A_C"/>
</dbReference>
<dbReference type="InterPro" id="IPR013201">
    <property type="entry name" value="Prot_inhib_I29"/>
</dbReference>
<dbReference type="KEGG" id="pmrn:116955482"/>
<dbReference type="PANTHER" id="PTHR12411">
    <property type="entry name" value="CYSTEINE PROTEASE FAMILY C1-RELATED"/>
    <property type="match status" value="1"/>
</dbReference>
<dbReference type="CDD" id="cd02248">
    <property type="entry name" value="Peptidase_C1A"/>
    <property type="match status" value="1"/>
</dbReference>
<dbReference type="SMART" id="SM00645">
    <property type="entry name" value="Pept_C1"/>
    <property type="match status" value="1"/>
</dbReference>
<dbReference type="SUPFAM" id="SSF54001">
    <property type="entry name" value="Cysteine proteinases"/>
    <property type="match status" value="1"/>
</dbReference>
<keyword evidence="2" id="KW-0645">Protease</keyword>
<dbReference type="InterPro" id="IPR025660">
    <property type="entry name" value="Pept_his_AS"/>
</dbReference>
<keyword evidence="6" id="KW-1015">Disulfide bond</keyword>
<feature type="domain" description="Peptidase C1A papain C-terminal" evidence="8">
    <location>
        <begin position="116"/>
        <end position="331"/>
    </location>
</feature>
<organism evidence="10 11">
    <name type="scientific">Petromyzon marinus</name>
    <name type="common">Sea lamprey</name>
    <dbReference type="NCBI Taxonomy" id="7757"/>
    <lineage>
        <taxon>Eukaryota</taxon>
        <taxon>Metazoa</taxon>
        <taxon>Chordata</taxon>
        <taxon>Craniata</taxon>
        <taxon>Vertebrata</taxon>
        <taxon>Cyclostomata</taxon>
        <taxon>Hyperoartia</taxon>
        <taxon>Petromyzontiformes</taxon>
        <taxon>Petromyzontidae</taxon>
        <taxon>Petromyzon</taxon>
    </lineage>
</organism>
<dbReference type="InterPro" id="IPR000169">
    <property type="entry name" value="Pept_cys_AS"/>
</dbReference>
<keyword evidence="10" id="KW-1185">Reference proteome</keyword>
<evidence type="ECO:0000256" key="4">
    <source>
        <dbReference type="ARBA" id="ARBA00022807"/>
    </source>
</evidence>
<gene>
    <name evidence="11 12" type="primary">LOC116955482</name>
</gene>
<proteinExistence type="inferred from homology"/>
<evidence type="ECO:0000256" key="1">
    <source>
        <dbReference type="ARBA" id="ARBA00008455"/>
    </source>
</evidence>
<dbReference type="InterPro" id="IPR013128">
    <property type="entry name" value="Peptidase_C1A"/>
</dbReference>
<keyword evidence="4" id="KW-0788">Thiol protease</keyword>
<evidence type="ECO:0000256" key="7">
    <source>
        <dbReference type="SAM" id="SignalP"/>
    </source>
</evidence>
<dbReference type="RefSeq" id="XP_032832482.1">
    <property type="nucleotide sequence ID" value="XM_032976591.1"/>
</dbReference>
<protein>
    <submittedName>
        <fullName evidence="11 12">Cathepsin L1-like</fullName>
    </submittedName>
</protein>
<feature type="domain" description="Cathepsin propeptide inhibitor" evidence="9">
    <location>
        <begin position="25"/>
        <end position="85"/>
    </location>
</feature>
<dbReference type="GO" id="GO:0006508">
    <property type="term" value="P:proteolysis"/>
    <property type="evidence" value="ECO:0007669"/>
    <property type="project" value="UniProtKB-KW"/>
</dbReference>
<evidence type="ECO:0000256" key="3">
    <source>
        <dbReference type="ARBA" id="ARBA00022801"/>
    </source>
</evidence>
<evidence type="ECO:0000256" key="6">
    <source>
        <dbReference type="ARBA" id="ARBA00023157"/>
    </source>
</evidence>